<dbReference type="EMBL" id="LKHS01000005">
    <property type="protein sequence ID" value="KQH86868.1"/>
    <property type="molecule type" value="Genomic_DNA"/>
</dbReference>
<keyword evidence="5" id="KW-0804">Transcription</keyword>
<evidence type="ECO:0000313" key="10">
    <source>
        <dbReference type="EMBL" id="KQH86868.1"/>
    </source>
</evidence>
<dbReference type="SUPFAM" id="SSF46894">
    <property type="entry name" value="C-terminal effector domain of the bipartite response regulators"/>
    <property type="match status" value="1"/>
</dbReference>
<dbReference type="PROSITE" id="PS51755">
    <property type="entry name" value="OMPR_PHOB"/>
    <property type="match status" value="1"/>
</dbReference>
<comment type="caution">
    <text evidence="10">The sequence shown here is derived from an EMBL/GenBank/DDBJ whole genome shotgun (WGS) entry which is preliminary data.</text>
</comment>
<dbReference type="GO" id="GO:0006355">
    <property type="term" value="P:regulation of DNA-templated transcription"/>
    <property type="evidence" value="ECO:0007669"/>
    <property type="project" value="InterPro"/>
</dbReference>
<dbReference type="AlphaFoldDB" id="A0A0Q2Y2C9"/>
<keyword evidence="2" id="KW-0902">Two-component regulatory system</keyword>
<dbReference type="Gene3D" id="6.10.250.690">
    <property type="match status" value="1"/>
</dbReference>
<evidence type="ECO:0000256" key="2">
    <source>
        <dbReference type="ARBA" id="ARBA00023012"/>
    </source>
</evidence>
<dbReference type="RefSeq" id="WP_004727033.1">
    <property type="nucleotide sequence ID" value="NZ_CABLCD010000014.1"/>
</dbReference>
<dbReference type="InterPro" id="IPR001789">
    <property type="entry name" value="Sig_transdc_resp-reg_receiver"/>
</dbReference>
<dbReference type="GO" id="GO:0032993">
    <property type="term" value="C:protein-DNA complex"/>
    <property type="evidence" value="ECO:0007669"/>
    <property type="project" value="TreeGrafter"/>
</dbReference>
<feature type="domain" description="OmpR/PhoB-type" evidence="9">
    <location>
        <begin position="123"/>
        <end position="219"/>
    </location>
</feature>
<dbReference type="GO" id="GO:0000976">
    <property type="term" value="F:transcription cis-regulatory region binding"/>
    <property type="evidence" value="ECO:0007669"/>
    <property type="project" value="TreeGrafter"/>
</dbReference>
<evidence type="ECO:0000256" key="1">
    <source>
        <dbReference type="ARBA" id="ARBA00022553"/>
    </source>
</evidence>
<name>A0A0Q2Y2C9_VIBFU</name>
<dbReference type="GO" id="GO:0000156">
    <property type="term" value="F:phosphorelay response regulator activity"/>
    <property type="evidence" value="ECO:0007669"/>
    <property type="project" value="TreeGrafter"/>
</dbReference>
<evidence type="ECO:0000259" key="9">
    <source>
        <dbReference type="PROSITE" id="PS51755"/>
    </source>
</evidence>
<dbReference type="GO" id="GO:0005829">
    <property type="term" value="C:cytosol"/>
    <property type="evidence" value="ECO:0007669"/>
    <property type="project" value="TreeGrafter"/>
</dbReference>
<feature type="DNA-binding region" description="OmpR/PhoB-type" evidence="7">
    <location>
        <begin position="123"/>
        <end position="219"/>
    </location>
</feature>
<sequence>MSKNILIIDQDNAIASALVLSFEIVGYACVHHRKLFSAKSDWLKADLVIWHVKKDQSTFDLPMLLALKNVPVMMVGDGCTVADKVRWLDSGAIDFLDCPFSGLEMYARVKAHLRKFSKDREVRYQVEFSDVGFSINRVTWETWYKGDRYHLSKKAFELLFFLSLNIGKVFSRSELLEKVWGYSCSLNTRTVDTHILRLREYFPDIGIETIYGVGYCIKR</sequence>
<keyword evidence="11" id="KW-1185">Reference proteome</keyword>
<evidence type="ECO:0000256" key="7">
    <source>
        <dbReference type="PROSITE-ProRule" id="PRU01091"/>
    </source>
</evidence>
<dbReference type="InterPro" id="IPR016032">
    <property type="entry name" value="Sig_transdc_resp-reg_C-effctor"/>
</dbReference>
<dbReference type="InParanoid" id="A0A0Q2Y2C9"/>
<evidence type="ECO:0000256" key="6">
    <source>
        <dbReference type="PROSITE-ProRule" id="PRU00169"/>
    </source>
</evidence>
<dbReference type="Gene3D" id="1.10.10.10">
    <property type="entry name" value="Winged helix-like DNA-binding domain superfamily/Winged helix DNA-binding domain"/>
    <property type="match status" value="1"/>
</dbReference>
<dbReference type="InterPro" id="IPR011006">
    <property type="entry name" value="CheY-like_superfamily"/>
</dbReference>
<accession>A0A0Q2Y2C9</accession>
<dbReference type="SUPFAM" id="SSF52172">
    <property type="entry name" value="CheY-like"/>
    <property type="match status" value="1"/>
</dbReference>
<keyword evidence="3" id="KW-0805">Transcription regulation</keyword>
<protein>
    <submittedName>
        <fullName evidence="10">Transcriptional regulator</fullName>
    </submittedName>
</protein>
<dbReference type="CDD" id="cd00383">
    <property type="entry name" value="trans_reg_C"/>
    <property type="match status" value="1"/>
</dbReference>
<keyword evidence="1" id="KW-0597">Phosphoprotein</keyword>
<evidence type="ECO:0000256" key="3">
    <source>
        <dbReference type="ARBA" id="ARBA00023015"/>
    </source>
</evidence>
<comment type="caution">
    <text evidence="6">Lacks conserved residue(s) required for the propagation of feature annotation.</text>
</comment>
<organism evidence="10 11">
    <name type="scientific">Vibrio furnissii</name>
    <dbReference type="NCBI Taxonomy" id="29494"/>
    <lineage>
        <taxon>Bacteria</taxon>
        <taxon>Pseudomonadati</taxon>
        <taxon>Pseudomonadota</taxon>
        <taxon>Gammaproteobacteria</taxon>
        <taxon>Vibrionales</taxon>
        <taxon>Vibrionaceae</taxon>
        <taxon>Vibrio</taxon>
    </lineage>
</organism>
<gene>
    <name evidence="10" type="ORF">AMR76_07240</name>
</gene>
<dbReference type="InterPro" id="IPR001867">
    <property type="entry name" value="OmpR/PhoB-type_DNA-bd"/>
</dbReference>
<dbReference type="Pfam" id="PF00486">
    <property type="entry name" value="Trans_reg_C"/>
    <property type="match status" value="1"/>
</dbReference>
<proteinExistence type="predicted"/>
<reference evidence="10 11" key="1">
    <citation type="submission" date="2015-08" db="EMBL/GenBank/DDBJ databases">
        <title>Antibacterial properties of a collection of Vibrionaceae strains.</title>
        <authorList>
            <person name="Giubergia S."/>
        </authorList>
    </citation>
    <scope>NUCLEOTIDE SEQUENCE [LARGE SCALE GENOMIC DNA]</scope>
    <source>
        <strain evidence="10 11">S0821</strain>
    </source>
</reference>
<dbReference type="OrthoDB" id="9802426at2"/>
<keyword evidence="4 7" id="KW-0238">DNA-binding</keyword>
<dbReference type="InterPro" id="IPR036388">
    <property type="entry name" value="WH-like_DNA-bd_sf"/>
</dbReference>
<dbReference type="GeneID" id="50537086"/>
<evidence type="ECO:0000256" key="4">
    <source>
        <dbReference type="ARBA" id="ARBA00023125"/>
    </source>
</evidence>
<dbReference type="InterPro" id="IPR039420">
    <property type="entry name" value="WalR-like"/>
</dbReference>
<dbReference type="PROSITE" id="PS50110">
    <property type="entry name" value="RESPONSE_REGULATORY"/>
    <property type="match status" value="1"/>
</dbReference>
<dbReference type="PANTHER" id="PTHR48111">
    <property type="entry name" value="REGULATOR OF RPOS"/>
    <property type="match status" value="1"/>
</dbReference>
<evidence type="ECO:0000256" key="5">
    <source>
        <dbReference type="ARBA" id="ARBA00023163"/>
    </source>
</evidence>
<evidence type="ECO:0000259" key="8">
    <source>
        <dbReference type="PROSITE" id="PS50110"/>
    </source>
</evidence>
<dbReference type="PANTHER" id="PTHR48111:SF21">
    <property type="entry name" value="DNA-BINDING DUAL MASTER TRANSCRIPTIONAL REGULATOR RPAA"/>
    <property type="match status" value="1"/>
</dbReference>
<dbReference type="Proteomes" id="UP000051221">
    <property type="component" value="Unassembled WGS sequence"/>
</dbReference>
<evidence type="ECO:0000313" key="11">
    <source>
        <dbReference type="Proteomes" id="UP000051221"/>
    </source>
</evidence>
<feature type="domain" description="Response regulatory" evidence="8">
    <location>
        <begin position="4"/>
        <end position="113"/>
    </location>
</feature>
<dbReference type="SMART" id="SM00862">
    <property type="entry name" value="Trans_reg_C"/>
    <property type="match status" value="1"/>
</dbReference>